<keyword evidence="2" id="KW-0732">Signal</keyword>
<sequence>MRAALARGAAVLAVVAFAAAACDSSEPDTAPPAPPATASPSAAGTPTPTPSPDGAAALAAFCADLNAFAAAAGPAFDLGALALIDGETPNERRNVSQLVDSIAAHGALIEPELPANLADDLATVVAAAGAAKAKLASDAAASEAVDLLQTQKVKAARDALVKYRGSC</sequence>
<protein>
    <recommendedName>
        <fullName evidence="5">Lipoprotein</fullName>
    </recommendedName>
</protein>
<name>A0A6V8K211_9ACTN</name>
<feature type="chain" id="PRO_5039078236" description="Lipoprotein" evidence="2">
    <location>
        <begin position="21"/>
        <end position="167"/>
    </location>
</feature>
<proteinExistence type="predicted"/>
<accession>A0A6V8K211</accession>
<feature type="region of interest" description="Disordered" evidence="1">
    <location>
        <begin position="24"/>
        <end position="51"/>
    </location>
</feature>
<evidence type="ECO:0000313" key="4">
    <source>
        <dbReference type="Proteomes" id="UP000482800"/>
    </source>
</evidence>
<evidence type="ECO:0008006" key="5">
    <source>
        <dbReference type="Google" id="ProtNLM"/>
    </source>
</evidence>
<gene>
    <name evidence="3" type="ORF">Phou_003890</name>
</gene>
<dbReference type="RefSeq" id="WP_173052992.1">
    <property type="nucleotide sequence ID" value="NZ_BAABGO010000003.1"/>
</dbReference>
<reference evidence="3 4" key="1">
    <citation type="submission" date="2020-03" db="EMBL/GenBank/DDBJ databases">
        <title>Whole genome shotgun sequence of Phytohabitans houttuyneae NBRC 108639.</title>
        <authorList>
            <person name="Komaki H."/>
            <person name="Tamura T."/>
        </authorList>
    </citation>
    <scope>NUCLEOTIDE SEQUENCE [LARGE SCALE GENOMIC DNA]</scope>
    <source>
        <strain evidence="3 4">NBRC 108639</strain>
    </source>
</reference>
<evidence type="ECO:0000313" key="3">
    <source>
        <dbReference type="EMBL" id="GFJ76209.1"/>
    </source>
</evidence>
<dbReference type="EMBL" id="BLPF01000001">
    <property type="protein sequence ID" value="GFJ76209.1"/>
    <property type="molecule type" value="Genomic_DNA"/>
</dbReference>
<evidence type="ECO:0000256" key="1">
    <source>
        <dbReference type="SAM" id="MobiDB-lite"/>
    </source>
</evidence>
<evidence type="ECO:0000256" key="2">
    <source>
        <dbReference type="SAM" id="SignalP"/>
    </source>
</evidence>
<comment type="caution">
    <text evidence="3">The sequence shown here is derived from an EMBL/GenBank/DDBJ whole genome shotgun (WGS) entry which is preliminary data.</text>
</comment>
<dbReference type="Proteomes" id="UP000482800">
    <property type="component" value="Unassembled WGS sequence"/>
</dbReference>
<dbReference type="PROSITE" id="PS51257">
    <property type="entry name" value="PROKAR_LIPOPROTEIN"/>
    <property type="match status" value="1"/>
</dbReference>
<organism evidence="3 4">
    <name type="scientific">Phytohabitans houttuyneae</name>
    <dbReference type="NCBI Taxonomy" id="1076126"/>
    <lineage>
        <taxon>Bacteria</taxon>
        <taxon>Bacillati</taxon>
        <taxon>Actinomycetota</taxon>
        <taxon>Actinomycetes</taxon>
        <taxon>Micromonosporales</taxon>
        <taxon>Micromonosporaceae</taxon>
    </lineage>
</organism>
<feature type="compositionally biased region" description="Low complexity" evidence="1">
    <location>
        <begin position="38"/>
        <end position="51"/>
    </location>
</feature>
<dbReference type="AlphaFoldDB" id="A0A6V8K211"/>
<reference evidence="3 4" key="2">
    <citation type="submission" date="2020-03" db="EMBL/GenBank/DDBJ databases">
        <authorList>
            <person name="Ichikawa N."/>
            <person name="Kimura A."/>
            <person name="Kitahashi Y."/>
            <person name="Uohara A."/>
        </authorList>
    </citation>
    <scope>NUCLEOTIDE SEQUENCE [LARGE SCALE GENOMIC DNA]</scope>
    <source>
        <strain evidence="3 4">NBRC 108639</strain>
    </source>
</reference>
<feature type="signal peptide" evidence="2">
    <location>
        <begin position="1"/>
        <end position="20"/>
    </location>
</feature>
<keyword evidence="4" id="KW-1185">Reference proteome</keyword>